<proteinExistence type="inferred from homology"/>
<feature type="transmembrane region" description="Helical" evidence="11">
    <location>
        <begin position="148"/>
        <end position="165"/>
    </location>
</feature>
<reference evidence="14" key="2">
    <citation type="journal article" date="2007" name="PLoS Biol.">
        <title>Survey sequencing and comparative analysis of the elephant shark (Callorhinchus milii) genome.</title>
        <authorList>
            <person name="Venkatesh B."/>
            <person name="Kirkness E.F."/>
            <person name="Loh Y.H."/>
            <person name="Halpern A.L."/>
            <person name="Lee A.P."/>
            <person name="Johnson J."/>
            <person name="Dandona N."/>
            <person name="Viswanathan L.D."/>
            <person name="Tay A."/>
            <person name="Venter J.C."/>
            <person name="Strausberg R.L."/>
            <person name="Brenner S."/>
        </authorList>
    </citation>
    <scope>NUCLEOTIDE SEQUENCE [LARGE SCALE GENOMIC DNA]</scope>
</reference>
<comment type="pathway">
    <text evidence="2">Glycolipid biosynthesis; glycosylphosphatidylinositol-anchor biosynthesis.</text>
</comment>
<dbReference type="GeneTree" id="ENSGT00940000163773"/>
<feature type="signal peptide" evidence="12">
    <location>
        <begin position="1"/>
        <end position="18"/>
    </location>
</feature>
<keyword evidence="5" id="KW-0808">Transferase</keyword>
<evidence type="ECO:0000313" key="13">
    <source>
        <dbReference type="Ensembl" id="ENSCMIP00000019570.1"/>
    </source>
</evidence>
<feature type="transmembrane region" description="Helical" evidence="11">
    <location>
        <begin position="310"/>
        <end position="335"/>
    </location>
</feature>
<evidence type="ECO:0000256" key="5">
    <source>
        <dbReference type="ARBA" id="ARBA00022679"/>
    </source>
</evidence>
<dbReference type="KEGG" id="cmk:103181797"/>
<keyword evidence="12" id="KW-0732">Signal</keyword>
<keyword evidence="9 11" id="KW-0472">Membrane</keyword>
<comment type="subcellular location">
    <subcellularLocation>
        <location evidence="1 11">Endoplasmic reticulum membrane</location>
        <topology evidence="1 11">Multi-pass membrane protein</topology>
    </subcellularLocation>
</comment>
<organism evidence="13 14">
    <name type="scientific">Callorhinchus milii</name>
    <name type="common">Ghost shark</name>
    <dbReference type="NCBI Taxonomy" id="7868"/>
    <lineage>
        <taxon>Eukaryota</taxon>
        <taxon>Metazoa</taxon>
        <taxon>Chordata</taxon>
        <taxon>Craniata</taxon>
        <taxon>Vertebrata</taxon>
        <taxon>Chondrichthyes</taxon>
        <taxon>Holocephali</taxon>
        <taxon>Chimaeriformes</taxon>
        <taxon>Callorhinchidae</taxon>
        <taxon>Callorhinchus</taxon>
    </lineage>
</organism>
<dbReference type="InterPro" id="IPR005599">
    <property type="entry name" value="GPI_mannosylTrfase"/>
</dbReference>
<dbReference type="GO" id="GO:0006506">
    <property type="term" value="P:GPI anchor biosynthetic process"/>
    <property type="evidence" value="ECO:0007669"/>
    <property type="project" value="UniProtKB-KW"/>
</dbReference>
<feature type="transmembrane region" description="Helical" evidence="11">
    <location>
        <begin position="92"/>
        <end position="113"/>
    </location>
</feature>
<dbReference type="GO" id="GO:0000026">
    <property type="term" value="F:alpha-1,2-mannosyltransferase activity"/>
    <property type="evidence" value="ECO:0007669"/>
    <property type="project" value="TreeGrafter"/>
</dbReference>
<dbReference type="InParanoid" id="A0A4W3HWA8"/>
<feature type="chain" id="PRO_5021384009" description="Mannosyltransferase" evidence="12">
    <location>
        <begin position="19"/>
        <end position="580"/>
    </location>
</feature>
<reference evidence="13" key="5">
    <citation type="submission" date="2025-09" db="UniProtKB">
        <authorList>
            <consortium name="Ensembl"/>
        </authorList>
    </citation>
    <scope>IDENTIFICATION</scope>
</reference>
<reference evidence="14" key="3">
    <citation type="journal article" date="2014" name="Nature">
        <title>Elephant shark genome provides unique insights into gnathostome evolution.</title>
        <authorList>
            <consortium name="International Elephant Shark Genome Sequencing Consortium"/>
            <person name="Venkatesh B."/>
            <person name="Lee A.P."/>
            <person name="Ravi V."/>
            <person name="Maurya A.K."/>
            <person name="Lian M.M."/>
            <person name="Swann J.B."/>
            <person name="Ohta Y."/>
            <person name="Flajnik M.F."/>
            <person name="Sutoh Y."/>
            <person name="Kasahara M."/>
            <person name="Hoon S."/>
            <person name="Gangu V."/>
            <person name="Roy S.W."/>
            <person name="Irimia M."/>
            <person name="Korzh V."/>
            <person name="Kondrychyn I."/>
            <person name="Lim Z.W."/>
            <person name="Tay B.H."/>
            <person name="Tohari S."/>
            <person name="Kong K.W."/>
            <person name="Ho S."/>
            <person name="Lorente-Galdos B."/>
            <person name="Quilez J."/>
            <person name="Marques-Bonet T."/>
            <person name="Raney B.J."/>
            <person name="Ingham P.W."/>
            <person name="Tay A."/>
            <person name="Hillier L.W."/>
            <person name="Minx P."/>
            <person name="Boehm T."/>
            <person name="Wilson R.K."/>
            <person name="Brenner S."/>
            <person name="Warren W.C."/>
        </authorList>
    </citation>
    <scope>NUCLEOTIDE SEQUENCE [LARGE SCALE GENOMIC DNA]</scope>
</reference>
<dbReference type="GO" id="GO:0005789">
    <property type="term" value="C:endoplasmic reticulum membrane"/>
    <property type="evidence" value="ECO:0007669"/>
    <property type="project" value="UniProtKB-SubCell"/>
</dbReference>
<reference evidence="13" key="4">
    <citation type="submission" date="2025-08" db="UniProtKB">
        <authorList>
            <consortium name="Ensembl"/>
        </authorList>
    </citation>
    <scope>IDENTIFICATION</scope>
</reference>
<dbReference type="EC" id="2.4.1.-" evidence="11"/>
<dbReference type="STRING" id="7868.ENSCMIP00000019570"/>
<dbReference type="Proteomes" id="UP000314986">
    <property type="component" value="Unassembled WGS sequence"/>
</dbReference>
<keyword evidence="8 11" id="KW-1133">Transmembrane helix</keyword>
<evidence type="ECO:0000256" key="1">
    <source>
        <dbReference type="ARBA" id="ARBA00004477"/>
    </source>
</evidence>
<evidence type="ECO:0000256" key="6">
    <source>
        <dbReference type="ARBA" id="ARBA00022692"/>
    </source>
</evidence>
<name>A0A4W3HWA8_CALMI</name>
<feature type="transmembrane region" description="Helical" evidence="11">
    <location>
        <begin position="185"/>
        <end position="212"/>
    </location>
</feature>
<evidence type="ECO:0000256" key="7">
    <source>
        <dbReference type="ARBA" id="ARBA00022824"/>
    </source>
</evidence>
<keyword evidence="7 11" id="KW-0256">Endoplasmic reticulum</keyword>
<dbReference type="Pfam" id="PF03901">
    <property type="entry name" value="Glyco_transf_22"/>
    <property type="match status" value="1"/>
</dbReference>
<gene>
    <name evidence="13" type="primary">LOC103181953</name>
    <name evidence="13" type="synonym">PIGZ</name>
</gene>
<protein>
    <recommendedName>
        <fullName evidence="11">Mannosyltransferase</fullName>
        <ecNumber evidence="11">2.4.1.-</ecNumber>
    </recommendedName>
</protein>
<comment type="similarity">
    <text evidence="10">Belongs to the glycosyltransferase 22 family. PIGZ subfamily.</text>
</comment>
<evidence type="ECO:0000313" key="14">
    <source>
        <dbReference type="Proteomes" id="UP000314986"/>
    </source>
</evidence>
<dbReference type="PANTHER" id="PTHR22760">
    <property type="entry name" value="GLYCOSYLTRANSFERASE"/>
    <property type="match status" value="1"/>
</dbReference>
<feature type="transmembrane region" description="Helical" evidence="11">
    <location>
        <begin position="410"/>
        <end position="431"/>
    </location>
</feature>
<reference evidence="14" key="1">
    <citation type="journal article" date="2006" name="Science">
        <title>Ancient noncoding elements conserved in the human genome.</title>
        <authorList>
            <person name="Venkatesh B."/>
            <person name="Kirkness E.F."/>
            <person name="Loh Y.H."/>
            <person name="Halpern A.L."/>
            <person name="Lee A.P."/>
            <person name="Johnson J."/>
            <person name="Dandona N."/>
            <person name="Viswanathan L.D."/>
            <person name="Tay A."/>
            <person name="Venter J.C."/>
            <person name="Strausberg R.L."/>
            <person name="Brenner S."/>
        </authorList>
    </citation>
    <scope>NUCLEOTIDE SEQUENCE [LARGE SCALE GENOMIC DNA]</scope>
</reference>
<dbReference type="AlphaFoldDB" id="A0A4W3HWA8"/>
<evidence type="ECO:0000256" key="4">
    <source>
        <dbReference type="ARBA" id="ARBA00022676"/>
    </source>
</evidence>
<evidence type="ECO:0000256" key="9">
    <source>
        <dbReference type="ARBA" id="ARBA00023136"/>
    </source>
</evidence>
<evidence type="ECO:0000256" key="2">
    <source>
        <dbReference type="ARBA" id="ARBA00004687"/>
    </source>
</evidence>
<sequence length="580" mass="65674">MALKMVWLTLGVVRLLWCLTPQTGYIHPDEFFQSPEVMAGDILNLKTFRTWEFNTNYPSRSVLFPLVTSGFSFTVLKTLHNSNLFGSIVNSYSLLVVPRFFMTCLSFLIDYVIYRLSRLWGANPWNALVLLSSSHVMLVFYTRTFSNVIEGALFALLLLLVAMDVKPATVTQHHRAQKKRNHKHLIGIVLISGFFNRPTFIGFALVPMLTWLSRDQGGKFRFNLKTIMLNSFGILSSMIATSFIFILTDAVYYGLLFFNSDWALTDENAIYKFIVKISQHLVITPVNLIMYNLDPKSLVAHGSHPWFTHLTVNSLMLFGVLHFSAVVTSIQMVTGKFAHKAGSQKQQWENKLAAQFPAVSPFTGYIVLVYFVPLFILSVFSHQEARYISPLIIPLVILTAPKYELVRWKVVVVMFNVFGSVLFGCLHQGGLIPCLSYLEKTLHSNTPIVDQHKHNLVFYHTYMPPRYLLNIRKDQDSVRIIDLGGAEVSVLHKTVSELLDDVSFKHIGSDQDMNIYIVAPGTVQEVVKNSGLSLQTIASFFPHLSMEDPPDLSSLLSKAGLDQLNLYIFEVHATPKNSEF</sequence>
<evidence type="ECO:0000256" key="10">
    <source>
        <dbReference type="ARBA" id="ARBA00038466"/>
    </source>
</evidence>
<dbReference type="PANTHER" id="PTHR22760:SF3">
    <property type="entry name" value="GPI MANNOSYLTRANSFERASE 4"/>
    <property type="match status" value="1"/>
</dbReference>
<accession>A0A4W3HWA8</accession>
<evidence type="ECO:0000256" key="11">
    <source>
        <dbReference type="RuleBase" id="RU363075"/>
    </source>
</evidence>
<evidence type="ECO:0000256" key="8">
    <source>
        <dbReference type="ARBA" id="ARBA00022989"/>
    </source>
</evidence>
<feature type="transmembrane region" description="Helical" evidence="11">
    <location>
        <begin position="232"/>
        <end position="258"/>
    </location>
</feature>
<keyword evidence="14" id="KW-1185">Reference proteome</keyword>
<evidence type="ECO:0000256" key="12">
    <source>
        <dbReference type="SAM" id="SignalP"/>
    </source>
</evidence>
<evidence type="ECO:0000256" key="3">
    <source>
        <dbReference type="ARBA" id="ARBA00022502"/>
    </source>
</evidence>
<keyword evidence="3" id="KW-0337">GPI-anchor biosynthesis</keyword>
<dbReference type="OrthoDB" id="10066429at2759"/>
<keyword evidence="6 11" id="KW-0812">Transmembrane</keyword>
<dbReference type="Ensembl" id="ENSCMIT00000019936.1">
    <property type="protein sequence ID" value="ENSCMIP00000019570.1"/>
    <property type="gene ID" value="ENSCMIG00000009110.1"/>
</dbReference>
<keyword evidence="4 11" id="KW-0328">Glycosyltransferase</keyword>
<feature type="transmembrane region" description="Helical" evidence="11">
    <location>
        <begin position="356"/>
        <end position="381"/>
    </location>
</feature>